<reference evidence="1 2" key="1">
    <citation type="journal article" date="2019" name="Sci. Rep.">
        <title>Orb-weaving spider Araneus ventricosus genome elucidates the spidroin gene catalogue.</title>
        <authorList>
            <person name="Kono N."/>
            <person name="Nakamura H."/>
            <person name="Ohtoshi R."/>
            <person name="Moran D.A.P."/>
            <person name="Shinohara A."/>
            <person name="Yoshida Y."/>
            <person name="Fujiwara M."/>
            <person name="Mori M."/>
            <person name="Tomita M."/>
            <person name="Arakawa K."/>
        </authorList>
    </citation>
    <scope>NUCLEOTIDE SEQUENCE [LARGE SCALE GENOMIC DNA]</scope>
</reference>
<dbReference type="AlphaFoldDB" id="A0A4Y2U1J7"/>
<evidence type="ECO:0000313" key="1">
    <source>
        <dbReference type="EMBL" id="GBO05854.1"/>
    </source>
</evidence>
<dbReference type="EMBL" id="BGPR01032342">
    <property type="protein sequence ID" value="GBO05854.1"/>
    <property type="molecule type" value="Genomic_DNA"/>
</dbReference>
<comment type="caution">
    <text evidence="1">The sequence shown here is derived from an EMBL/GenBank/DDBJ whole genome shotgun (WGS) entry which is preliminary data.</text>
</comment>
<evidence type="ECO:0000313" key="2">
    <source>
        <dbReference type="Proteomes" id="UP000499080"/>
    </source>
</evidence>
<protein>
    <submittedName>
        <fullName evidence="1">Uncharacterized protein</fullName>
    </submittedName>
</protein>
<dbReference type="Proteomes" id="UP000499080">
    <property type="component" value="Unassembled WGS sequence"/>
</dbReference>
<organism evidence="1 2">
    <name type="scientific">Araneus ventricosus</name>
    <name type="common">Orbweaver spider</name>
    <name type="synonym">Epeira ventricosa</name>
    <dbReference type="NCBI Taxonomy" id="182803"/>
    <lineage>
        <taxon>Eukaryota</taxon>
        <taxon>Metazoa</taxon>
        <taxon>Ecdysozoa</taxon>
        <taxon>Arthropoda</taxon>
        <taxon>Chelicerata</taxon>
        <taxon>Arachnida</taxon>
        <taxon>Araneae</taxon>
        <taxon>Araneomorphae</taxon>
        <taxon>Entelegynae</taxon>
        <taxon>Araneoidea</taxon>
        <taxon>Araneidae</taxon>
        <taxon>Araneus</taxon>
    </lineage>
</organism>
<gene>
    <name evidence="1" type="ORF">AVEN_53876_1</name>
</gene>
<keyword evidence="2" id="KW-1185">Reference proteome</keyword>
<sequence length="82" mass="9101">MLPDFLPQFYQGRVCKYATGLGHSRVHFCLPGTDSDSDKEPATVVATNSNQIKLWWMTIIGSPCVEVLGVPLTASEKYSRQL</sequence>
<name>A0A4Y2U1J7_ARAVE</name>
<proteinExistence type="predicted"/>
<accession>A0A4Y2U1J7</accession>